<evidence type="ECO:0000313" key="7">
    <source>
        <dbReference type="Proteomes" id="UP000256970"/>
    </source>
</evidence>
<proteinExistence type="inferred from homology"/>
<dbReference type="Pfam" id="PF01743">
    <property type="entry name" value="PolyA_pol"/>
    <property type="match status" value="1"/>
</dbReference>
<dbReference type="SUPFAM" id="SSF81891">
    <property type="entry name" value="Poly A polymerase C-terminal region-like"/>
    <property type="match status" value="1"/>
</dbReference>
<evidence type="ECO:0000256" key="4">
    <source>
        <dbReference type="RuleBase" id="RU003953"/>
    </source>
</evidence>
<keyword evidence="2 4" id="KW-0808">Transferase</keyword>
<dbReference type="PANTHER" id="PTHR13734:SF5">
    <property type="entry name" value="CCA TRNA NUCLEOTIDYLTRANSFERASE, MITOCHONDRIAL"/>
    <property type="match status" value="1"/>
</dbReference>
<dbReference type="STRING" id="3088.A0A383VU69"/>
<accession>A0A383VU69</accession>
<dbReference type="InterPro" id="IPR002646">
    <property type="entry name" value="PolA_pol_head_dom"/>
</dbReference>
<dbReference type="GO" id="GO:0005739">
    <property type="term" value="C:mitochondrion"/>
    <property type="evidence" value="ECO:0007669"/>
    <property type="project" value="UniProtKB-ARBA"/>
</dbReference>
<gene>
    <name evidence="6" type="ORF">BQ4739_LOCUS9350</name>
</gene>
<organism evidence="6 7">
    <name type="scientific">Tetradesmus obliquus</name>
    <name type="common">Green alga</name>
    <name type="synonym">Acutodesmus obliquus</name>
    <dbReference type="NCBI Taxonomy" id="3088"/>
    <lineage>
        <taxon>Eukaryota</taxon>
        <taxon>Viridiplantae</taxon>
        <taxon>Chlorophyta</taxon>
        <taxon>core chlorophytes</taxon>
        <taxon>Chlorophyceae</taxon>
        <taxon>CS clade</taxon>
        <taxon>Sphaeropleales</taxon>
        <taxon>Scenedesmaceae</taxon>
        <taxon>Tetradesmus</taxon>
    </lineage>
</organism>
<dbReference type="FunFam" id="3.30.460.10:FF:000019">
    <property type="entry name" value="tRNA nucleotidyltransferase cca2"/>
    <property type="match status" value="1"/>
</dbReference>
<reference evidence="6 7" key="1">
    <citation type="submission" date="2016-10" db="EMBL/GenBank/DDBJ databases">
        <authorList>
            <person name="Cai Z."/>
        </authorList>
    </citation>
    <scope>NUCLEOTIDE SEQUENCE [LARGE SCALE GENOMIC DNA]</scope>
</reference>
<keyword evidence="7" id="KW-1185">Reference proteome</keyword>
<dbReference type="GO" id="GO:0052927">
    <property type="term" value="F:CC tRNA cytidylyltransferase activity"/>
    <property type="evidence" value="ECO:0007669"/>
    <property type="project" value="TreeGrafter"/>
</dbReference>
<dbReference type="CDD" id="cd05398">
    <property type="entry name" value="NT_ClassII-CCAase"/>
    <property type="match status" value="1"/>
</dbReference>
<dbReference type="Proteomes" id="UP000256970">
    <property type="component" value="Unassembled WGS sequence"/>
</dbReference>
<sequence>MATHTVPGDAVQERIHLTSEERALFDTLLAAAKFAGSNTVLRAAGGWVRDKLLGKESKDIDIALDNMLGKEFADKVNEYLASQGKETHTAAVIHSNPDQSKHLETARMKVNSLWIDLVNLRSETYADGSRIPKMEFGTPLQDAMRRDFTVNSLFYNLNEDAVEDLTGRGLEDLRQGLLRTPLPPQETFKDDPLRVMRAVRFATRFNFAPDPAILTAAASEE</sequence>
<dbReference type="Gene3D" id="1.10.3090.10">
    <property type="entry name" value="cca-adding enzyme, domain 2"/>
    <property type="match status" value="1"/>
</dbReference>
<evidence type="ECO:0000313" key="6">
    <source>
        <dbReference type="EMBL" id="SZX69045.1"/>
    </source>
</evidence>
<evidence type="ECO:0000256" key="1">
    <source>
        <dbReference type="ARBA" id="ARBA00007265"/>
    </source>
</evidence>
<dbReference type="PANTHER" id="PTHR13734">
    <property type="entry name" value="TRNA-NUCLEOTIDYLTRANSFERASE"/>
    <property type="match status" value="1"/>
</dbReference>
<dbReference type="GO" id="GO:0052929">
    <property type="term" value="F:ATP:3'-cytidine-cytidine-tRNA adenylyltransferase activity"/>
    <property type="evidence" value="ECO:0007669"/>
    <property type="project" value="TreeGrafter"/>
</dbReference>
<name>A0A383VU69_TETOB</name>
<feature type="domain" description="Poly A polymerase head" evidence="5">
    <location>
        <begin position="42"/>
        <end position="179"/>
    </location>
</feature>
<dbReference type="Gene3D" id="3.30.460.10">
    <property type="entry name" value="Beta Polymerase, domain 2"/>
    <property type="match status" value="1"/>
</dbReference>
<evidence type="ECO:0000256" key="2">
    <source>
        <dbReference type="ARBA" id="ARBA00022679"/>
    </source>
</evidence>
<evidence type="ECO:0000259" key="5">
    <source>
        <dbReference type="Pfam" id="PF01743"/>
    </source>
</evidence>
<dbReference type="GO" id="GO:0001680">
    <property type="term" value="P:tRNA 3'-terminal CCA addition"/>
    <property type="evidence" value="ECO:0007669"/>
    <property type="project" value="TreeGrafter"/>
</dbReference>
<keyword evidence="3 4" id="KW-0694">RNA-binding</keyword>
<protein>
    <recommendedName>
        <fullName evidence="5">Poly A polymerase head domain-containing protein</fullName>
    </recommendedName>
</protein>
<comment type="similarity">
    <text evidence="1 4">Belongs to the tRNA nucleotidyltransferase/poly(A) polymerase family.</text>
</comment>
<dbReference type="AlphaFoldDB" id="A0A383VU69"/>
<dbReference type="SUPFAM" id="SSF81301">
    <property type="entry name" value="Nucleotidyltransferase"/>
    <property type="match status" value="1"/>
</dbReference>
<dbReference type="EMBL" id="FNXT01000896">
    <property type="protein sequence ID" value="SZX69045.1"/>
    <property type="molecule type" value="Genomic_DNA"/>
</dbReference>
<evidence type="ECO:0000256" key="3">
    <source>
        <dbReference type="ARBA" id="ARBA00022884"/>
    </source>
</evidence>
<dbReference type="InterPro" id="IPR043519">
    <property type="entry name" value="NT_sf"/>
</dbReference>
<dbReference type="GO" id="GO:0003723">
    <property type="term" value="F:RNA binding"/>
    <property type="evidence" value="ECO:0007669"/>
    <property type="project" value="UniProtKB-KW"/>
</dbReference>